<keyword evidence="7" id="KW-0997">Cell inner membrane</keyword>
<evidence type="ECO:0000256" key="1">
    <source>
        <dbReference type="ARBA" id="ARBA00003540"/>
    </source>
</evidence>
<evidence type="ECO:0000256" key="2">
    <source>
        <dbReference type="ARBA" id="ARBA00004249"/>
    </source>
</evidence>
<keyword evidence="11 13" id="KW-0472">Membrane</keyword>
<comment type="subunit">
    <text evidence="4">The accessory proteins ExbB and ExbD seem to form a complex with TonB.</text>
</comment>
<evidence type="ECO:0000256" key="5">
    <source>
        <dbReference type="ARBA" id="ARBA00022448"/>
    </source>
</evidence>
<comment type="subcellular location">
    <subcellularLocation>
        <location evidence="2">Cell inner membrane</location>
        <topology evidence="2">Single-pass type II membrane protein</topology>
    </subcellularLocation>
    <subcellularLocation>
        <location evidence="12">Cell membrane</location>
        <topology evidence="12">Single-pass type II membrane protein</topology>
    </subcellularLocation>
</comment>
<evidence type="ECO:0000256" key="9">
    <source>
        <dbReference type="ARBA" id="ARBA00022927"/>
    </source>
</evidence>
<evidence type="ECO:0000256" key="10">
    <source>
        <dbReference type="ARBA" id="ARBA00022989"/>
    </source>
</evidence>
<dbReference type="EMBL" id="BAABKE010000002">
    <property type="protein sequence ID" value="GAA5095812.1"/>
    <property type="molecule type" value="Genomic_DNA"/>
</dbReference>
<sequence length="141" mass="15543">MALGRIREGVHTENAEINMVPLIDVMLVLLVIFIITAPMVTQSVNLSLPKTSDIAVPVEQKQKPQVIEITKDGEILLNKTAVAMETLHAELNTIKSNSVEQEPIIQLNIDESVPYDTVAKTLIEIKRVGLSKIGFTTTLQE</sequence>
<evidence type="ECO:0000313" key="15">
    <source>
        <dbReference type="Proteomes" id="UP001500631"/>
    </source>
</evidence>
<dbReference type="Gene3D" id="3.30.420.270">
    <property type="match status" value="1"/>
</dbReference>
<evidence type="ECO:0000256" key="13">
    <source>
        <dbReference type="SAM" id="Phobius"/>
    </source>
</evidence>
<keyword evidence="9 12" id="KW-0653">Protein transport</keyword>
<evidence type="ECO:0000256" key="6">
    <source>
        <dbReference type="ARBA" id="ARBA00022475"/>
    </source>
</evidence>
<evidence type="ECO:0000256" key="11">
    <source>
        <dbReference type="ARBA" id="ARBA00023136"/>
    </source>
</evidence>
<accession>A0ABP9MHH0</accession>
<keyword evidence="6" id="KW-1003">Cell membrane</keyword>
<dbReference type="RefSeq" id="WP_077924666.1">
    <property type="nucleotide sequence ID" value="NZ_BAABKE010000002.1"/>
</dbReference>
<keyword evidence="8 12" id="KW-0812">Transmembrane</keyword>
<evidence type="ECO:0000313" key="14">
    <source>
        <dbReference type="EMBL" id="GAA5095812.1"/>
    </source>
</evidence>
<protein>
    <submittedName>
        <fullName evidence="14">Biopolymer transporter ExbD</fullName>
    </submittedName>
</protein>
<feature type="transmembrane region" description="Helical" evidence="13">
    <location>
        <begin position="20"/>
        <end position="40"/>
    </location>
</feature>
<evidence type="ECO:0000256" key="8">
    <source>
        <dbReference type="ARBA" id="ARBA00022692"/>
    </source>
</evidence>
<dbReference type="Proteomes" id="UP001500631">
    <property type="component" value="Unassembled WGS sequence"/>
</dbReference>
<evidence type="ECO:0000256" key="12">
    <source>
        <dbReference type="RuleBase" id="RU003879"/>
    </source>
</evidence>
<evidence type="ECO:0000256" key="4">
    <source>
        <dbReference type="ARBA" id="ARBA00011471"/>
    </source>
</evidence>
<keyword evidence="10 13" id="KW-1133">Transmembrane helix</keyword>
<gene>
    <name evidence="14" type="ORF">GCM10023338_05550</name>
</gene>
<dbReference type="InterPro" id="IPR003400">
    <property type="entry name" value="ExbD"/>
</dbReference>
<evidence type="ECO:0000256" key="3">
    <source>
        <dbReference type="ARBA" id="ARBA00005811"/>
    </source>
</evidence>
<dbReference type="PANTHER" id="PTHR30558">
    <property type="entry name" value="EXBD MEMBRANE COMPONENT OF PMF-DRIVEN MACROMOLECULE IMPORT SYSTEM"/>
    <property type="match status" value="1"/>
</dbReference>
<dbReference type="Pfam" id="PF02472">
    <property type="entry name" value="ExbD"/>
    <property type="match status" value="1"/>
</dbReference>
<evidence type="ECO:0000256" key="7">
    <source>
        <dbReference type="ARBA" id="ARBA00022519"/>
    </source>
</evidence>
<comment type="similarity">
    <text evidence="3 12">Belongs to the ExbD/TolR family.</text>
</comment>
<keyword evidence="15" id="KW-1185">Reference proteome</keyword>
<reference evidence="15" key="1">
    <citation type="journal article" date="2019" name="Int. J. Syst. Evol. Microbiol.">
        <title>The Global Catalogue of Microorganisms (GCM) 10K type strain sequencing project: providing services to taxonomists for standard genome sequencing and annotation.</title>
        <authorList>
            <consortium name="The Broad Institute Genomics Platform"/>
            <consortium name="The Broad Institute Genome Sequencing Center for Infectious Disease"/>
            <person name="Wu L."/>
            <person name="Ma J."/>
        </authorList>
    </citation>
    <scope>NUCLEOTIDE SEQUENCE [LARGE SCALE GENOMIC DNA]</scope>
    <source>
        <strain evidence="15">JCM 18424</strain>
    </source>
</reference>
<comment type="function">
    <text evidence="1">Involved in the TonB-dependent energy-dependent transport of various receptor-bound substrates.</text>
</comment>
<keyword evidence="5 12" id="KW-0813">Transport</keyword>
<organism evidence="14 15">
    <name type="scientific">Wohlfahrtiimonas larvae</name>
    <dbReference type="NCBI Taxonomy" id="1157986"/>
    <lineage>
        <taxon>Bacteria</taxon>
        <taxon>Pseudomonadati</taxon>
        <taxon>Pseudomonadota</taxon>
        <taxon>Gammaproteobacteria</taxon>
        <taxon>Cardiobacteriales</taxon>
        <taxon>Ignatzschineriaceae</taxon>
        <taxon>Wohlfahrtiimonas</taxon>
    </lineage>
</organism>
<comment type="caution">
    <text evidence="14">The sequence shown here is derived from an EMBL/GenBank/DDBJ whole genome shotgun (WGS) entry which is preliminary data.</text>
</comment>
<proteinExistence type="inferred from homology"/>
<name>A0ABP9MHH0_9GAMM</name>
<dbReference type="PANTHER" id="PTHR30558:SF12">
    <property type="entry name" value="BIOPOLYMER TRANSPORT PROTEIN EXBD"/>
    <property type="match status" value="1"/>
</dbReference>